<dbReference type="InterPro" id="IPR017853">
    <property type="entry name" value="GH"/>
</dbReference>
<proteinExistence type="predicted"/>
<organism evidence="1 2">
    <name type="scientific">Nonomuraea polychroma</name>
    <dbReference type="NCBI Taxonomy" id="46176"/>
    <lineage>
        <taxon>Bacteria</taxon>
        <taxon>Bacillati</taxon>
        <taxon>Actinomycetota</taxon>
        <taxon>Actinomycetes</taxon>
        <taxon>Streptosporangiales</taxon>
        <taxon>Streptosporangiaceae</taxon>
        <taxon>Nonomuraea</taxon>
    </lineage>
</organism>
<accession>A0A438MK54</accession>
<dbReference type="Proteomes" id="UP000284824">
    <property type="component" value="Unassembled WGS sequence"/>
</dbReference>
<dbReference type="Gene3D" id="3.20.20.80">
    <property type="entry name" value="Glycosidases"/>
    <property type="match status" value="1"/>
</dbReference>
<protein>
    <recommendedName>
        <fullName evidence="3">Abortive infection protein</fullName>
    </recommendedName>
</protein>
<dbReference type="EMBL" id="SAUN01000001">
    <property type="protein sequence ID" value="RVX46063.1"/>
    <property type="molecule type" value="Genomic_DNA"/>
</dbReference>
<reference evidence="1 2" key="1">
    <citation type="submission" date="2019-01" db="EMBL/GenBank/DDBJ databases">
        <title>Sequencing the genomes of 1000 actinobacteria strains.</title>
        <authorList>
            <person name="Klenk H.-P."/>
        </authorList>
    </citation>
    <scope>NUCLEOTIDE SEQUENCE [LARGE SCALE GENOMIC DNA]</scope>
    <source>
        <strain evidence="1 2">DSM 43925</strain>
    </source>
</reference>
<keyword evidence="2" id="KW-1185">Reference proteome</keyword>
<gene>
    <name evidence="1" type="ORF">EDD27_8908</name>
</gene>
<evidence type="ECO:0000313" key="1">
    <source>
        <dbReference type="EMBL" id="RVX46063.1"/>
    </source>
</evidence>
<evidence type="ECO:0008006" key="3">
    <source>
        <dbReference type="Google" id="ProtNLM"/>
    </source>
</evidence>
<comment type="caution">
    <text evidence="1">The sequence shown here is derived from an EMBL/GenBank/DDBJ whole genome shotgun (WGS) entry which is preliminary data.</text>
</comment>
<name>A0A438MK54_9ACTN</name>
<dbReference type="AlphaFoldDB" id="A0A438MK54"/>
<sequence length="332" mass="36775">MTDWGTGIVALEVKGISYAIEDAPTDVVRRNLRVIAEELHCTAVMLIGTETESHIAAARHALEAGLDVYIRPYLADRPRSAQLAHLAATAAAAEELRAGHPGRVTLLVGSEFSLTAPGMIPGPRVVVRLQVLVRPRLRQLFDRRITRRLNDLLDDALSTARRCFHGPVSYAAGGWEKVDWSGFDFIGVNLYRFGTDPATYEKRLRALLDGADKPVVITEFGCGAHIGADQRGPGSFRIVQWFAEEPHVKDGHVRDEHTQAAYLGELIDLYTAHGVHGCFVFTFAMPDFPHHPDPRHDLDMAGFGVVKVPAADIWTWEPKEAFHEVARRYTST</sequence>
<evidence type="ECO:0000313" key="2">
    <source>
        <dbReference type="Proteomes" id="UP000284824"/>
    </source>
</evidence>
<dbReference type="SUPFAM" id="SSF51445">
    <property type="entry name" value="(Trans)glycosidases"/>
    <property type="match status" value="1"/>
</dbReference>